<sequence length="73" mass="8699">MPTSVLLLKPQDLEYLDLIWSMNFEWENNWSTWKTGQFSELQTAEMENLANTVFRKFAKLARDLKVKYISILL</sequence>
<gene>
    <name evidence="1" type="ORF">ECPE_LOCUS1409</name>
</gene>
<reference evidence="1 2" key="2">
    <citation type="submission" date="2018-11" db="EMBL/GenBank/DDBJ databases">
        <authorList>
            <consortium name="Pathogen Informatics"/>
        </authorList>
    </citation>
    <scope>NUCLEOTIDE SEQUENCE [LARGE SCALE GENOMIC DNA]</scope>
    <source>
        <strain evidence="1 2">Egypt</strain>
    </source>
</reference>
<evidence type="ECO:0000313" key="1">
    <source>
        <dbReference type="EMBL" id="VDP38448.1"/>
    </source>
</evidence>
<organism evidence="3">
    <name type="scientific">Echinostoma caproni</name>
    <dbReference type="NCBI Taxonomy" id="27848"/>
    <lineage>
        <taxon>Eukaryota</taxon>
        <taxon>Metazoa</taxon>
        <taxon>Spiralia</taxon>
        <taxon>Lophotrochozoa</taxon>
        <taxon>Platyhelminthes</taxon>
        <taxon>Trematoda</taxon>
        <taxon>Digenea</taxon>
        <taxon>Plagiorchiida</taxon>
        <taxon>Echinostomata</taxon>
        <taxon>Echinostomatoidea</taxon>
        <taxon>Echinostomatidae</taxon>
        <taxon>Echinostoma</taxon>
    </lineage>
</organism>
<dbReference type="EMBL" id="UZAN01008694">
    <property type="protein sequence ID" value="VDP38448.1"/>
    <property type="molecule type" value="Genomic_DNA"/>
</dbReference>
<dbReference type="OrthoDB" id="6778124at2759"/>
<proteinExistence type="predicted"/>
<keyword evidence="2" id="KW-1185">Reference proteome</keyword>
<dbReference type="WBParaSite" id="ECPE_0000140801-mRNA-1">
    <property type="protein sequence ID" value="ECPE_0000140801-mRNA-1"/>
    <property type="gene ID" value="ECPE_0000140801"/>
</dbReference>
<dbReference type="Proteomes" id="UP000272942">
    <property type="component" value="Unassembled WGS sequence"/>
</dbReference>
<name>A0A183A373_9TREM</name>
<dbReference type="AlphaFoldDB" id="A0A183A373"/>
<protein>
    <submittedName>
        <fullName evidence="1 3">Uncharacterized protein</fullName>
    </submittedName>
</protein>
<reference evidence="3" key="1">
    <citation type="submission" date="2016-06" db="UniProtKB">
        <authorList>
            <consortium name="WormBaseParasite"/>
        </authorList>
    </citation>
    <scope>IDENTIFICATION</scope>
</reference>
<evidence type="ECO:0000313" key="2">
    <source>
        <dbReference type="Proteomes" id="UP000272942"/>
    </source>
</evidence>
<evidence type="ECO:0000313" key="3">
    <source>
        <dbReference type="WBParaSite" id="ECPE_0000140801-mRNA-1"/>
    </source>
</evidence>
<accession>A0A183A373</accession>